<dbReference type="FunFam" id="3.40.50.720:FF:000203">
    <property type="entry name" value="D-3-phosphoglycerate dehydrogenase (SerA)"/>
    <property type="match status" value="1"/>
</dbReference>
<accession>A0A8J4H5I8</accession>
<dbReference type="Pfam" id="PF00389">
    <property type="entry name" value="2-Hacid_dh"/>
    <property type="match status" value="1"/>
</dbReference>
<dbReference type="Proteomes" id="UP000677918">
    <property type="component" value="Unassembled WGS sequence"/>
</dbReference>
<dbReference type="CDD" id="cd12162">
    <property type="entry name" value="2-Hacid_dh_4"/>
    <property type="match status" value="1"/>
</dbReference>
<name>A0A8J4H5I8_9BACL</name>
<dbReference type="RefSeq" id="WP_213411675.1">
    <property type="nucleotide sequence ID" value="NZ_BOVK01000020.1"/>
</dbReference>
<keyword evidence="3" id="KW-0520">NAD</keyword>
<dbReference type="InterPro" id="IPR006140">
    <property type="entry name" value="D-isomer_DH_NAD-bd"/>
</dbReference>
<dbReference type="InterPro" id="IPR050418">
    <property type="entry name" value="D-iso_2-hydroxyacid_DH_PdxB"/>
</dbReference>
<dbReference type="PANTHER" id="PTHR43761:SF1">
    <property type="entry name" value="D-ISOMER SPECIFIC 2-HYDROXYACID DEHYDROGENASE CATALYTIC DOMAIN-CONTAINING PROTEIN-RELATED"/>
    <property type="match status" value="1"/>
</dbReference>
<protein>
    <submittedName>
        <fullName evidence="7">Glycerate dehydrogenase</fullName>
    </submittedName>
</protein>
<dbReference type="SUPFAM" id="SSF51735">
    <property type="entry name" value="NAD(P)-binding Rossmann-fold domains"/>
    <property type="match status" value="1"/>
</dbReference>
<organism evidence="7 8">
    <name type="scientific">Xylanibacillus composti</name>
    <dbReference type="NCBI Taxonomy" id="1572762"/>
    <lineage>
        <taxon>Bacteria</taxon>
        <taxon>Bacillati</taxon>
        <taxon>Bacillota</taxon>
        <taxon>Bacilli</taxon>
        <taxon>Bacillales</taxon>
        <taxon>Paenibacillaceae</taxon>
        <taxon>Xylanibacillus</taxon>
    </lineage>
</organism>
<evidence type="ECO:0000313" key="8">
    <source>
        <dbReference type="Proteomes" id="UP000677918"/>
    </source>
</evidence>
<comment type="caution">
    <text evidence="7">The sequence shown here is derived from an EMBL/GenBank/DDBJ whole genome shotgun (WGS) entry which is preliminary data.</text>
</comment>
<feature type="domain" description="D-isomer specific 2-hydroxyacid dehydrogenase NAD-binding" evidence="6">
    <location>
        <begin position="107"/>
        <end position="285"/>
    </location>
</feature>
<evidence type="ECO:0000313" key="7">
    <source>
        <dbReference type="EMBL" id="GIQ68883.1"/>
    </source>
</evidence>
<reference evidence="7" key="1">
    <citation type="submission" date="2021-04" db="EMBL/GenBank/DDBJ databases">
        <title>Draft genome sequence of Xylanibacillus composti strain K13.</title>
        <authorList>
            <person name="Uke A."/>
            <person name="Chhe C."/>
            <person name="Baramee S."/>
            <person name="Kosugi A."/>
        </authorList>
    </citation>
    <scope>NUCLEOTIDE SEQUENCE</scope>
    <source>
        <strain evidence="7">K13</strain>
    </source>
</reference>
<dbReference type="SUPFAM" id="SSF52283">
    <property type="entry name" value="Formate/glycerate dehydrogenase catalytic domain-like"/>
    <property type="match status" value="1"/>
</dbReference>
<sequence length="318" mass="34495">MQITVLDGYTLNPGDLSWEGLQALGTLHVYERTSPELIVERAKEADIVLTNKTPLTSATIALLPKLKYIGVLATGYDVVDVEAASARNIPVSNVPTYGTDSVAQFVMALLLELCHRIGSHSQSVHRGEWSEGNDFCYWHYPLTELAGKTMGIIGLGRIGLRTAELAAAFGMKVKGYARTPKPNLHSIEQCGLDELLRTSDVVSLHCPLTEETAGMMHRGNLAKMKNHALLINTARGKLVIEADLAAALREGVIAGAALDVLESEPPKSGSPLFGLDNCIITPHIAWASREARTRLLHTAVENVSRFMKGEPFHAVNRA</sequence>
<comment type="similarity">
    <text evidence="1 4">Belongs to the D-isomer specific 2-hydroxyacid dehydrogenase family.</text>
</comment>
<evidence type="ECO:0000256" key="1">
    <source>
        <dbReference type="ARBA" id="ARBA00005854"/>
    </source>
</evidence>
<dbReference type="PANTHER" id="PTHR43761">
    <property type="entry name" value="D-ISOMER SPECIFIC 2-HYDROXYACID DEHYDROGENASE FAMILY PROTEIN (AFU_ORTHOLOGUE AFUA_1G13630)"/>
    <property type="match status" value="1"/>
</dbReference>
<keyword evidence="2 4" id="KW-0560">Oxidoreductase</keyword>
<evidence type="ECO:0000256" key="3">
    <source>
        <dbReference type="ARBA" id="ARBA00023027"/>
    </source>
</evidence>
<dbReference type="EMBL" id="BOVK01000020">
    <property type="protein sequence ID" value="GIQ68883.1"/>
    <property type="molecule type" value="Genomic_DNA"/>
</dbReference>
<evidence type="ECO:0000256" key="4">
    <source>
        <dbReference type="RuleBase" id="RU003719"/>
    </source>
</evidence>
<dbReference type="Pfam" id="PF02826">
    <property type="entry name" value="2-Hacid_dh_C"/>
    <property type="match status" value="1"/>
</dbReference>
<evidence type="ECO:0000256" key="2">
    <source>
        <dbReference type="ARBA" id="ARBA00023002"/>
    </source>
</evidence>
<proteinExistence type="inferred from homology"/>
<dbReference type="AlphaFoldDB" id="A0A8J4H5I8"/>
<dbReference type="GO" id="GO:0051287">
    <property type="term" value="F:NAD binding"/>
    <property type="evidence" value="ECO:0007669"/>
    <property type="project" value="InterPro"/>
</dbReference>
<keyword evidence="8" id="KW-1185">Reference proteome</keyword>
<feature type="domain" description="D-isomer specific 2-hydroxyacid dehydrogenase catalytic" evidence="5">
    <location>
        <begin position="21"/>
        <end position="313"/>
    </location>
</feature>
<evidence type="ECO:0000259" key="5">
    <source>
        <dbReference type="Pfam" id="PF00389"/>
    </source>
</evidence>
<dbReference type="InterPro" id="IPR036291">
    <property type="entry name" value="NAD(P)-bd_dom_sf"/>
</dbReference>
<dbReference type="Gene3D" id="3.40.50.720">
    <property type="entry name" value="NAD(P)-binding Rossmann-like Domain"/>
    <property type="match status" value="2"/>
</dbReference>
<evidence type="ECO:0000259" key="6">
    <source>
        <dbReference type="Pfam" id="PF02826"/>
    </source>
</evidence>
<dbReference type="InterPro" id="IPR006139">
    <property type="entry name" value="D-isomer_2_OHA_DH_cat_dom"/>
</dbReference>
<dbReference type="GO" id="GO:0016616">
    <property type="term" value="F:oxidoreductase activity, acting on the CH-OH group of donors, NAD or NADP as acceptor"/>
    <property type="evidence" value="ECO:0007669"/>
    <property type="project" value="InterPro"/>
</dbReference>
<gene>
    <name evidence="7" type="ORF">XYCOK13_17070</name>
</gene>